<sequence>MRHLIVFAALCVASFTLHAAETPEIRRDPGKPQAIGVRHTLRTIPEACARIEGQFTGKAASPYLSEVVNTNPACHPRVRLRDAGEAKPTKAGGWIFNDQIEVHSAECPTQVAVVRIWRKPSSTAVPPKLDAQGSARVYIGGKEDTLKSHGADQLPQYAIATNVEGKACK</sequence>
<evidence type="ECO:0008006" key="4">
    <source>
        <dbReference type="Google" id="ProtNLM"/>
    </source>
</evidence>
<dbReference type="AlphaFoldDB" id="A0A2K1Q097"/>
<dbReference type="EMBL" id="NPZB01000001">
    <property type="protein sequence ID" value="PNS08453.1"/>
    <property type="molecule type" value="Genomic_DNA"/>
</dbReference>
<accession>A0A2K1Q097</accession>
<dbReference type="Proteomes" id="UP000236220">
    <property type="component" value="Unassembled WGS sequence"/>
</dbReference>
<keyword evidence="3" id="KW-1185">Reference proteome</keyword>
<comment type="caution">
    <text evidence="2">The sequence shown here is derived from an EMBL/GenBank/DDBJ whole genome shotgun (WGS) entry which is preliminary data.</text>
</comment>
<evidence type="ECO:0000313" key="2">
    <source>
        <dbReference type="EMBL" id="PNS08453.1"/>
    </source>
</evidence>
<feature type="chain" id="PRO_5014441411" description="Secreted protein" evidence="1">
    <location>
        <begin position="20"/>
        <end position="169"/>
    </location>
</feature>
<protein>
    <recommendedName>
        <fullName evidence="4">Secreted protein</fullName>
    </recommendedName>
</protein>
<feature type="signal peptide" evidence="1">
    <location>
        <begin position="1"/>
        <end position="19"/>
    </location>
</feature>
<organism evidence="2 3">
    <name type="scientific">Solilutibacter silvestris</name>
    <dbReference type="NCBI Taxonomy" id="1645665"/>
    <lineage>
        <taxon>Bacteria</taxon>
        <taxon>Pseudomonadati</taxon>
        <taxon>Pseudomonadota</taxon>
        <taxon>Gammaproteobacteria</taxon>
        <taxon>Lysobacterales</taxon>
        <taxon>Lysobacteraceae</taxon>
        <taxon>Solilutibacter</taxon>
    </lineage>
</organism>
<evidence type="ECO:0000313" key="3">
    <source>
        <dbReference type="Proteomes" id="UP000236220"/>
    </source>
</evidence>
<keyword evidence="1" id="KW-0732">Signal</keyword>
<name>A0A2K1Q097_9GAMM</name>
<gene>
    <name evidence="2" type="ORF">Lysil_0082</name>
</gene>
<reference evidence="2 3" key="1">
    <citation type="submission" date="2017-08" db="EMBL/GenBank/DDBJ databases">
        <title>Lysobacter sylvestris genome.</title>
        <authorList>
            <person name="Zhang D.-C."/>
            <person name="Albuquerque L."/>
            <person name="Franca L."/>
            <person name="Froufe H.J.C."/>
            <person name="Barroso C."/>
            <person name="Egas C."/>
            <person name="Da Costa M."/>
            <person name="Margesin R."/>
        </authorList>
    </citation>
    <scope>NUCLEOTIDE SEQUENCE [LARGE SCALE GENOMIC DNA]</scope>
    <source>
        <strain evidence="2 3">AM20-91</strain>
    </source>
</reference>
<evidence type="ECO:0000256" key="1">
    <source>
        <dbReference type="SAM" id="SignalP"/>
    </source>
</evidence>
<proteinExistence type="predicted"/>
<dbReference type="RefSeq" id="WP_240599987.1">
    <property type="nucleotide sequence ID" value="NZ_NPZB01000001.1"/>
</dbReference>